<dbReference type="Proteomes" id="UP001243286">
    <property type="component" value="Unassembled WGS sequence"/>
</dbReference>
<dbReference type="RefSeq" id="WP_282356389.1">
    <property type="nucleotide sequence ID" value="NZ_JASBQV010000012.1"/>
</dbReference>
<organism evidence="2 3">
    <name type="scientific">Exiguobacterium antarcticum</name>
    <dbReference type="NCBI Taxonomy" id="132920"/>
    <lineage>
        <taxon>Bacteria</taxon>
        <taxon>Bacillati</taxon>
        <taxon>Bacillota</taxon>
        <taxon>Bacilli</taxon>
        <taxon>Bacillales</taxon>
        <taxon>Bacillales Family XII. Incertae Sedis</taxon>
        <taxon>Exiguobacterium</taxon>
    </lineage>
</organism>
<protein>
    <recommendedName>
        <fullName evidence="1">Toxoflavin-degrading enzyme domain-containing protein</fullName>
    </recommendedName>
</protein>
<feature type="domain" description="Toxoflavin-degrading enzyme" evidence="1">
    <location>
        <begin position="61"/>
        <end position="115"/>
    </location>
</feature>
<gene>
    <name evidence="2" type="ORF">QK289_09060</name>
</gene>
<proteinExistence type="predicted"/>
<sequence>MQQRVPLLIEDGKDEIFFENINAHSVYFYDVDENVVELIARHDVNPNKSLERFTVNDILDIGEMNVTTPDVAGVGAKFTELGVFRRYHQPINVDFLNFLGAPEDGTHLLLGREDRTWLFSPKPAITSPLVLELDGKLHARLDVDGVLHHEK</sequence>
<evidence type="ECO:0000313" key="2">
    <source>
        <dbReference type="EMBL" id="MDI3235153.1"/>
    </source>
</evidence>
<dbReference type="Pfam" id="PF18711">
    <property type="entry name" value="TxDE"/>
    <property type="match status" value="1"/>
</dbReference>
<evidence type="ECO:0000259" key="1">
    <source>
        <dbReference type="Pfam" id="PF18711"/>
    </source>
</evidence>
<reference evidence="2 3" key="1">
    <citation type="submission" date="2023-04" db="EMBL/GenBank/DDBJ databases">
        <title>Antarctic isolates genomes.</title>
        <authorList>
            <person name="Dimov S.G."/>
        </authorList>
    </citation>
    <scope>NUCLEOTIDE SEQUENCE [LARGE SCALE GENOMIC DNA]</scope>
    <source>
        <strain evidence="2 3">AL19</strain>
    </source>
</reference>
<name>A0ABT6R2V0_9BACL</name>
<dbReference type="Gene3D" id="3.10.180.10">
    <property type="entry name" value="2,3-Dihydroxybiphenyl 1,2-Dioxygenase, domain 1"/>
    <property type="match status" value="1"/>
</dbReference>
<comment type="caution">
    <text evidence="2">The sequence shown here is derived from an EMBL/GenBank/DDBJ whole genome shotgun (WGS) entry which is preliminary data.</text>
</comment>
<evidence type="ECO:0000313" key="3">
    <source>
        <dbReference type="Proteomes" id="UP001243286"/>
    </source>
</evidence>
<dbReference type="InterPro" id="IPR029068">
    <property type="entry name" value="Glyas_Bleomycin-R_OHBP_Dase"/>
</dbReference>
<dbReference type="EMBL" id="JASBQV010000012">
    <property type="protein sequence ID" value="MDI3235153.1"/>
    <property type="molecule type" value="Genomic_DNA"/>
</dbReference>
<dbReference type="InterPro" id="IPR040553">
    <property type="entry name" value="TxDE"/>
</dbReference>
<accession>A0ABT6R2V0</accession>
<keyword evidence="3" id="KW-1185">Reference proteome</keyword>